<protein>
    <submittedName>
        <fullName evidence="2">Uncharacterized protein</fullName>
    </submittedName>
</protein>
<dbReference type="EMBL" id="MT151386">
    <property type="protein sequence ID" value="QIW89018.1"/>
    <property type="molecule type" value="Genomic_DNA"/>
</dbReference>
<evidence type="ECO:0000313" key="2">
    <source>
        <dbReference type="EMBL" id="QIW89189.1"/>
    </source>
</evidence>
<evidence type="ECO:0000313" key="1">
    <source>
        <dbReference type="EMBL" id="QIW89018.1"/>
    </source>
</evidence>
<name>A0A6H0X5J2_BPTWO</name>
<dbReference type="Proteomes" id="UP000503318">
    <property type="component" value="Segment"/>
</dbReference>
<sequence length="77" mass="8562">MDLISYLENEGFEVSKEHGYEGDCYLVKSIEGNEVPIEIISDTVIITDDNGTDIHVDANKPKAIVDVLLDLTSTDYE</sequence>
<reference evidence="2 3" key="1">
    <citation type="submission" date="2020-03" db="EMBL/GenBank/DDBJ databases">
        <title>Variable regions in the genome of staphylococcal bacteriophage Twort.</title>
        <authorList>
            <person name="Glowacka-Rutkowska A."/>
            <person name="Gawor J."/>
            <person name="Lobocka M."/>
        </authorList>
    </citation>
    <scope>NUCLEOTIDE SEQUENCE [LARGE SCALE GENOMIC DNA]</scope>
</reference>
<dbReference type="EMBL" id="MT151386">
    <property type="protein sequence ID" value="QIW89189.1"/>
    <property type="molecule type" value="Genomic_DNA"/>
</dbReference>
<dbReference type="KEGG" id="vg:5130445"/>
<proteinExistence type="predicted"/>
<organism evidence="2 3">
    <name type="scientific">Staphylococcus phage Twort (strain DSM 17442 / HER 48)</name>
    <name type="common">Bacteriophage Twort</name>
    <dbReference type="NCBI Taxonomy" id="2908167"/>
    <lineage>
        <taxon>Viruses</taxon>
        <taxon>Duplodnaviria</taxon>
        <taxon>Heunggongvirae</taxon>
        <taxon>Uroviricota</taxon>
        <taxon>Caudoviricetes</taxon>
        <taxon>Herelleviridae</taxon>
        <taxon>Twortvirinae</taxon>
        <taxon>Twortvirus</taxon>
        <taxon>Twortvirus twort</taxon>
    </lineage>
</organism>
<dbReference type="RefSeq" id="YP_238652.1">
    <property type="nucleotide sequence ID" value="NC_007021.1"/>
</dbReference>
<accession>A0A6H0X5J2</accession>
<gene>
    <name evidence="1" type="ORF">TwortDSMZ_004</name>
    <name evidence="2" type="ORF">TwortDSMZ_193</name>
</gene>
<evidence type="ECO:0000313" key="3">
    <source>
        <dbReference type="Proteomes" id="UP000503318"/>
    </source>
</evidence>
<organismHost>
    <name type="scientific">Twortvirus twort</name>
    <dbReference type="NCBI Taxonomy" id="55510"/>
</organismHost>